<reference evidence="3 4" key="1">
    <citation type="submission" date="2021-05" db="EMBL/GenBank/DDBJ databases">
        <title>Novel Bacillus species.</title>
        <authorList>
            <person name="Liu G."/>
        </authorList>
    </citation>
    <scope>NUCLEOTIDE SEQUENCE [LARGE SCALE GENOMIC DNA]</scope>
    <source>
        <strain evidence="3 4">FJAT-49705</strain>
    </source>
</reference>
<dbReference type="NCBIfam" id="TIGR01420">
    <property type="entry name" value="pilT_fam"/>
    <property type="match status" value="1"/>
</dbReference>
<keyword evidence="4" id="KW-1185">Reference proteome</keyword>
<dbReference type="Gene3D" id="3.30.450.90">
    <property type="match status" value="1"/>
</dbReference>
<evidence type="ECO:0000313" key="4">
    <source>
        <dbReference type="Proteomes" id="UP000681027"/>
    </source>
</evidence>
<sequence length="346" mass="38822">MKEKIEYLLRAAFELKASDLHLTVGVQPIMRINGELKKYGKEILKPNETEGMARAIIPNHMWEQFKEKGELDFSYGIPGVSRFRVNTYHQRSCISMAIRVVPTKIPSIDELELPNILRKISEIPQGLVLVTGPTGSGKSTTLASMIQYMNNTMRKHIITLEDPIEYLHKHGNSIIDQREVGFDTMNFANGLRAALRQDPDIILVGEMRDLETIQTAITAAETGHLVLGTLHTSSAPATINRIIDVFPPSQQPQIRIQLASVLVAVISQRLFRREDREGRKAATEILMNNAAVGNLIRNEKIHQIINIMQTSRAQGMHTLENSIKDLVHAGIISKEAAEPYLQEILI</sequence>
<evidence type="ECO:0000259" key="2">
    <source>
        <dbReference type="PROSITE" id="PS00662"/>
    </source>
</evidence>
<dbReference type="InterPro" id="IPR027417">
    <property type="entry name" value="P-loop_NTPase"/>
</dbReference>
<dbReference type="EMBL" id="JAGYPM010000003">
    <property type="protein sequence ID" value="MBS4191473.1"/>
    <property type="molecule type" value="Genomic_DNA"/>
</dbReference>
<accession>A0ABS5NUH5</accession>
<comment type="caution">
    <text evidence="3">The sequence shown here is derived from an EMBL/GenBank/DDBJ whole genome shotgun (WGS) entry which is preliminary data.</text>
</comment>
<proteinExistence type="inferred from homology"/>
<comment type="similarity">
    <text evidence="1">Belongs to the GSP E family.</text>
</comment>
<dbReference type="Gene3D" id="3.40.50.300">
    <property type="entry name" value="P-loop containing nucleotide triphosphate hydrolases"/>
    <property type="match status" value="1"/>
</dbReference>
<protein>
    <submittedName>
        <fullName evidence="3">Type IV pilus twitching motility protein PilT</fullName>
    </submittedName>
</protein>
<dbReference type="InterPro" id="IPR050921">
    <property type="entry name" value="T4SS_GSP_E_ATPase"/>
</dbReference>
<dbReference type="PROSITE" id="PS00662">
    <property type="entry name" value="T2SP_E"/>
    <property type="match status" value="1"/>
</dbReference>
<dbReference type="Proteomes" id="UP000681027">
    <property type="component" value="Unassembled WGS sequence"/>
</dbReference>
<dbReference type="InterPro" id="IPR006321">
    <property type="entry name" value="PilT/PilU"/>
</dbReference>
<feature type="domain" description="Bacterial type II secretion system protein E" evidence="2">
    <location>
        <begin position="195"/>
        <end position="209"/>
    </location>
</feature>
<dbReference type="InterPro" id="IPR001482">
    <property type="entry name" value="T2SS/T4SS_dom"/>
</dbReference>
<dbReference type="RefSeq" id="WP_213102905.1">
    <property type="nucleotide sequence ID" value="NZ_JAGYPM010000003.1"/>
</dbReference>
<dbReference type="SMART" id="SM00382">
    <property type="entry name" value="AAA"/>
    <property type="match status" value="1"/>
</dbReference>
<name>A0ABS5NUH5_9BACI</name>
<dbReference type="InterPro" id="IPR003593">
    <property type="entry name" value="AAA+_ATPase"/>
</dbReference>
<evidence type="ECO:0000313" key="3">
    <source>
        <dbReference type="EMBL" id="MBS4191473.1"/>
    </source>
</evidence>
<dbReference type="CDD" id="cd01131">
    <property type="entry name" value="PilT"/>
    <property type="match status" value="1"/>
</dbReference>
<dbReference type="SUPFAM" id="SSF52540">
    <property type="entry name" value="P-loop containing nucleoside triphosphate hydrolases"/>
    <property type="match status" value="1"/>
</dbReference>
<gene>
    <name evidence="3" type="ORF">KHA94_14885</name>
</gene>
<dbReference type="Pfam" id="PF00437">
    <property type="entry name" value="T2SSE"/>
    <property type="match status" value="1"/>
</dbReference>
<organism evidence="3 4">
    <name type="scientific">Cytobacillus citreus</name>
    <dbReference type="NCBI Taxonomy" id="2833586"/>
    <lineage>
        <taxon>Bacteria</taxon>
        <taxon>Bacillati</taxon>
        <taxon>Bacillota</taxon>
        <taxon>Bacilli</taxon>
        <taxon>Bacillales</taxon>
        <taxon>Bacillaceae</taxon>
        <taxon>Cytobacillus</taxon>
    </lineage>
</organism>
<evidence type="ECO:0000256" key="1">
    <source>
        <dbReference type="ARBA" id="ARBA00006611"/>
    </source>
</evidence>
<dbReference type="PANTHER" id="PTHR30486">
    <property type="entry name" value="TWITCHING MOTILITY PROTEIN PILT"/>
    <property type="match status" value="1"/>
</dbReference>